<dbReference type="Gene3D" id="2.60.40.10">
    <property type="entry name" value="Immunoglobulins"/>
    <property type="match status" value="1"/>
</dbReference>
<evidence type="ECO:0000259" key="15">
    <source>
        <dbReference type="PROSITE" id="PS50110"/>
    </source>
</evidence>
<dbReference type="Pfam" id="PF07495">
    <property type="entry name" value="Y_Y_Y"/>
    <property type="match status" value="1"/>
</dbReference>
<dbReference type="SUPFAM" id="SSF55874">
    <property type="entry name" value="ATPase domain of HSP90 chaperone/DNA topoisomerase II/histidine kinase"/>
    <property type="match status" value="1"/>
</dbReference>
<dbReference type="FunFam" id="1.10.287.130:FF:000034">
    <property type="entry name" value="Two-component system sensor histidine kinase/response regulator"/>
    <property type="match status" value="1"/>
</dbReference>
<protein>
    <recommendedName>
        <fullName evidence="2">histidine kinase</fullName>
        <ecNumber evidence="2">2.7.13.3</ecNumber>
    </recommendedName>
</protein>
<dbReference type="InterPro" id="IPR003594">
    <property type="entry name" value="HATPase_dom"/>
</dbReference>
<evidence type="ECO:0000256" key="8">
    <source>
        <dbReference type="ARBA" id="ARBA00023012"/>
    </source>
</evidence>
<dbReference type="PROSITE" id="PS50110">
    <property type="entry name" value="RESPONSE_REGULATORY"/>
    <property type="match status" value="1"/>
</dbReference>
<dbReference type="SUPFAM" id="SSF47384">
    <property type="entry name" value="Homodimeric domain of signal transducing histidine kinase"/>
    <property type="match status" value="1"/>
</dbReference>
<dbReference type="PRINTS" id="PR00344">
    <property type="entry name" value="BCTRLSENSOR"/>
</dbReference>
<keyword evidence="12" id="KW-1133">Transmembrane helix</keyword>
<sequence length="1385" mass="157572">MNGLKFTVVVFVLLSVQNVIAQLQPRNLVKHWGTHAGLSQGVVNSIVQDNESLMWFATEDGLNRFDGYSFKTFRYDPDNKFSIADNFIQSVFKDPEGTLWVSSRKGLLEFDADHETFSLYRHNFKDHADYTFNDVSFITQGSAGNLWIGWYGSGFASFNKKTKTFVPYTPETLPGLSNEKTVALMEDRFGLLWVATQQGALNVFRVSKGEVIGKLDHLSHGFQELSSNVQCLAEDRFGNVWIGTKRGLVVYKRQENKFFAFTGNKLAVSGANVFSLLADSNDNLWIGTQGGGLYQLDLRQSATRPLSDFIIVRIKSLSDFDISKRTIQSIYEDKDKNIWVGTFGEGIYLVSSSKENFIRIQKPVYENSAMSFVAYYGICYDPEGNLWLGTDGNGIYKSDLYGNTLQHFSVENNNGLRDNAILSALCDSRGRLWFGSYSQGLFLYDRSKNSFINYKYQNAQQVKTGGNDVRVIFEDSKGNLWIGTNRGGLCLLNEQERSYANPPHFRGAMREGDIRSITEDAQGNLWIGCYGDGIYSYSPSTQKFQRHFNDPRSEEQLKNDIVFAVKADRNGNIWMGTGGGGICVFNPRKRTFKRYTEKDGLANNTVYAVLTDHADNVWMSSNAGISKLDVSKNKFFNYGASDGLQEGQFHPGSALFNGVGGYMCMGGTLGLNVFFPDQVTDGLKQPQIMLTGFSLFNKPVHINDSLEGNAILTQVIHHTDNITLKHDQNVLTFEFVGLNYTYPEKNIYAYKLENLDNDWNFVGNQRSATYRYLNPGTYVFKVKASNVENEWGNTFASVAVTIRPPFWMTPLAYFLYMLTTCAIAYVIIHFRAKQLKLRRRLKIAKQQRKHERHLVQQKLTFFTEISHEFKTPLTLMIGPLEEMMAKESVETAAGRKLRMVYRNAHKLLNLINKLLDYRKIENGKVILKVREDNIVSFVEEICATFRELANHKNIQFHVQADQPEIMLWFDREKIEMVLNNIISNSFKYIGQGNEISVYVTRQVNDKFPKGRACIKIKDNGVGIPKKHLGNIFDWFYKGENYGAMSSGIGLSLARKLVHLHKGEVFVDSVEGNGSTFSIKIPLGNEHFRPEEIVATPALEQDTATAFKTDFLLHDDREEGHSKKGYKSILLIEDDEEIRGFLKEYFEKEYKIFEAANGSEALDVAAQHHPDLIISDVMMPEMDGIAFCKAIRSSMRTSHIPLILLTAKTSLSDHKEGIETGADAYITKPFSPEILRLTVHNLLQSRENVMRFYRNLFTADVQQPAAKNANALDENFLRTIYEKLIANLDKPEFNINELCDELSMSRSLVYKKVKMLTGLSPIEYIRSLRMQEAAKLLKTKQYKVFEVVYMVGFTDMKYFRRCFTKEFGYSPSDFIKQTEEGKVTGQ</sequence>
<dbReference type="Pfam" id="PF12833">
    <property type="entry name" value="HTH_18"/>
    <property type="match status" value="1"/>
</dbReference>
<dbReference type="RefSeq" id="WP_254163189.1">
    <property type="nucleotide sequence ID" value="NZ_JAHESF010000008.1"/>
</dbReference>
<dbReference type="SMART" id="SM00388">
    <property type="entry name" value="HisKA"/>
    <property type="match status" value="1"/>
</dbReference>
<evidence type="ECO:0000256" key="4">
    <source>
        <dbReference type="ARBA" id="ARBA00022679"/>
    </source>
</evidence>
<dbReference type="Gene3D" id="3.30.565.10">
    <property type="entry name" value="Histidine kinase-like ATPase, C-terminal domain"/>
    <property type="match status" value="1"/>
</dbReference>
<dbReference type="SMART" id="SM00387">
    <property type="entry name" value="HATPase_c"/>
    <property type="match status" value="1"/>
</dbReference>
<dbReference type="Gene3D" id="3.40.50.2300">
    <property type="match status" value="1"/>
</dbReference>
<keyword evidence="7" id="KW-0067">ATP-binding</keyword>
<dbReference type="CDD" id="cd00082">
    <property type="entry name" value="HisKA"/>
    <property type="match status" value="1"/>
</dbReference>
<dbReference type="Gene3D" id="1.10.287.130">
    <property type="match status" value="1"/>
</dbReference>
<dbReference type="InterPro" id="IPR036890">
    <property type="entry name" value="HATPase_C_sf"/>
</dbReference>
<dbReference type="InterPro" id="IPR004358">
    <property type="entry name" value="Sig_transdc_His_kin-like_C"/>
</dbReference>
<dbReference type="Pfam" id="PF07494">
    <property type="entry name" value="Reg_prop"/>
    <property type="match status" value="8"/>
</dbReference>
<evidence type="ECO:0000256" key="1">
    <source>
        <dbReference type="ARBA" id="ARBA00000085"/>
    </source>
</evidence>
<dbReference type="CDD" id="cd17574">
    <property type="entry name" value="REC_OmpR"/>
    <property type="match status" value="1"/>
</dbReference>
<dbReference type="SUPFAM" id="SSF52172">
    <property type="entry name" value="CheY-like"/>
    <property type="match status" value="1"/>
</dbReference>
<dbReference type="InterPro" id="IPR003661">
    <property type="entry name" value="HisK_dim/P_dom"/>
</dbReference>
<keyword evidence="3 11" id="KW-0597">Phosphoprotein</keyword>
<evidence type="ECO:0000256" key="9">
    <source>
        <dbReference type="ARBA" id="ARBA00023015"/>
    </source>
</evidence>
<dbReference type="PANTHER" id="PTHR43547">
    <property type="entry name" value="TWO-COMPONENT HISTIDINE KINASE"/>
    <property type="match status" value="1"/>
</dbReference>
<dbReference type="InterPro" id="IPR018060">
    <property type="entry name" value="HTH_AraC"/>
</dbReference>
<dbReference type="FunFam" id="2.60.40.10:FF:000791">
    <property type="entry name" value="Two-component system sensor histidine kinase/response regulator"/>
    <property type="match status" value="1"/>
</dbReference>
<dbReference type="InterPro" id="IPR011006">
    <property type="entry name" value="CheY-like_superfamily"/>
</dbReference>
<dbReference type="InterPro" id="IPR036097">
    <property type="entry name" value="HisK_dim/P_sf"/>
</dbReference>
<dbReference type="SMART" id="SM00342">
    <property type="entry name" value="HTH_ARAC"/>
    <property type="match status" value="1"/>
</dbReference>
<evidence type="ECO:0000256" key="11">
    <source>
        <dbReference type="PROSITE-ProRule" id="PRU00169"/>
    </source>
</evidence>
<accession>A0AAP2DNI4</accession>
<keyword evidence="17" id="KW-1185">Reference proteome</keyword>
<dbReference type="SMART" id="SM00448">
    <property type="entry name" value="REC"/>
    <property type="match status" value="1"/>
</dbReference>
<proteinExistence type="predicted"/>
<dbReference type="Pfam" id="PF02518">
    <property type="entry name" value="HATPase_c"/>
    <property type="match status" value="1"/>
</dbReference>
<feature type="domain" description="Response regulatory" evidence="15">
    <location>
        <begin position="1127"/>
        <end position="1242"/>
    </location>
</feature>
<dbReference type="FunFam" id="3.30.565.10:FF:000037">
    <property type="entry name" value="Hybrid sensor histidine kinase/response regulator"/>
    <property type="match status" value="1"/>
</dbReference>
<dbReference type="Pfam" id="PF00072">
    <property type="entry name" value="Response_reg"/>
    <property type="match status" value="1"/>
</dbReference>
<evidence type="ECO:0000313" key="17">
    <source>
        <dbReference type="Proteomes" id="UP001319200"/>
    </source>
</evidence>
<dbReference type="InterPro" id="IPR011123">
    <property type="entry name" value="Y_Y_Y"/>
</dbReference>
<dbReference type="GO" id="GO:0003700">
    <property type="term" value="F:DNA-binding transcription factor activity"/>
    <property type="evidence" value="ECO:0007669"/>
    <property type="project" value="InterPro"/>
</dbReference>
<evidence type="ECO:0000313" key="16">
    <source>
        <dbReference type="EMBL" id="MBT1697319.1"/>
    </source>
</evidence>
<name>A0AAP2DNI4_9BACT</name>
<dbReference type="InterPro" id="IPR005467">
    <property type="entry name" value="His_kinase_dom"/>
</dbReference>
<evidence type="ECO:0000256" key="12">
    <source>
        <dbReference type="SAM" id="Phobius"/>
    </source>
</evidence>
<dbReference type="CDD" id="cd00146">
    <property type="entry name" value="PKD"/>
    <property type="match status" value="1"/>
</dbReference>
<dbReference type="Proteomes" id="UP001319200">
    <property type="component" value="Unassembled WGS sequence"/>
</dbReference>
<keyword evidence="5" id="KW-0547">Nucleotide-binding</keyword>
<dbReference type="PROSITE" id="PS01124">
    <property type="entry name" value="HTH_ARAC_FAMILY_2"/>
    <property type="match status" value="1"/>
</dbReference>
<dbReference type="InterPro" id="IPR001789">
    <property type="entry name" value="Sig_transdc_resp-reg_receiver"/>
</dbReference>
<keyword evidence="10" id="KW-0804">Transcription</keyword>
<dbReference type="InterPro" id="IPR013783">
    <property type="entry name" value="Ig-like_fold"/>
</dbReference>
<evidence type="ECO:0000259" key="13">
    <source>
        <dbReference type="PROSITE" id="PS01124"/>
    </source>
</evidence>
<dbReference type="InterPro" id="IPR011110">
    <property type="entry name" value="Reg_prop"/>
</dbReference>
<evidence type="ECO:0000256" key="3">
    <source>
        <dbReference type="ARBA" id="ARBA00022553"/>
    </source>
</evidence>
<dbReference type="EMBL" id="JAHESF010000008">
    <property type="protein sequence ID" value="MBT1697319.1"/>
    <property type="molecule type" value="Genomic_DNA"/>
</dbReference>
<keyword evidence="6" id="KW-0418">Kinase</keyword>
<dbReference type="SUPFAM" id="SSF46689">
    <property type="entry name" value="Homeodomain-like"/>
    <property type="match status" value="1"/>
</dbReference>
<organism evidence="16 17">
    <name type="scientific">Chryseosolibacter histidini</name>
    <dbReference type="NCBI Taxonomy" id="2782349"/>
    <lineage>
        <taxon>Bacteria</taxon>
        <taxon>Pseudomonadati</taxon>
        <taxon>Bacteroidota</taxon>
        <taxon>Cytophagia</taxon>
        <taxon>Cytophagales</taxon>
        <taxon>Chryseotaleaceae</taxon>
        <taxon>Chryseosolibacter</taxon>
    </lineage>
</organism>
<evidence type="ECO:0000256" key="2">
    <source>
        <dbReference type="ARBA" id="ARBA00012438"/>
    </source>
</evidence>
<keyword evidence="12" id="KW-0812">Transmembrane</keyword>
<dbReference type="Gene3D" id="1.10.10.60">
    <property type="entry name" value="Homeodomain-like"/>
    <property type="match status" value="1"/>
</dbReference>
<evidence type="ECO:0000256" key="6">
    <source>
        <dbReference type="ARBA" id="ARBA00022777"/>
    </source>
</evidence>
<evidence type="ECO:0000256" key="5">
    <source>
        <dbReference type="ARBA" id="ARBA00022741"/>
    </source>
</evidence>
<feature type="transmembrane region" description="Helical" evidence="12">
    <location>
        <begin position="811"/>
        <end position="832"/>
    </location>
</feature>
<dbReference type="EC" id="2.7.13.3" evidence="2"/>
<evidence type="ECO:0000256" key="10">
    <source>
        <dbReference type="ARBA" id="ARBA00023163"/>
    </source>
</evidence>
<gene>
    <name evidence="16" type="ORF">KK083_10555</name>
</gene>
<comment type="catalytic activity">
    <reaction evidence="1">
        <text>ATP + protein L-histidine = ADP + protein N-phospho-L-histidine.</text>
        <dbReference type="EC" id="2.7.13.3"/>
    </reaction>
</comment>
<feature type="domain" description="Histidine kinase" evidence="14">
    <location>
        <begin position="864"/>
        <end position="1084"/>
    </location>
</feature>
<evidence type="ECO:0000256" key="7">
    <source>
        <dbReference type="ARBA" id="ARBA00022840"/>
    </source>
</evidence>
<keyword evidence="8" id="KW-0902">Two-component regulatory system</keyword>
<dbReference type="InterPro" id="IPR015943">
    <property type="entry name" value="WD40/YVTN_repeat-like_dom_sf"/>
</dbReference>
<comment type="caution">
    <text evidence="16">The sequence shown here is derived from an EMBL/GenBank/DDBJ whole genome shotgun (WGS) entry which is preliminary data.</text>
</comment>
<keyword evidence="12" id="KW-0472">Membrane</keyword>
<dbReference type="Gene3D" id="2.130.10.10">
    <property type="entry name" value="YVTN repeat-like/Quinoprotein amine dehydrogenase"/>
    <property type="match status" value="2"/>
</dbReference>
<dbReference type="GO" id="GO:0005524">
    <property type="term" value="F:ATP binding"/>
    <property type="evidence" value="ECO:0007669"/>
    <property type="project" value="UniProtKB-KW"/>
</dbReference>
<dbReference type="CDD" id="cd00075">
    <property type="entry name" value="HATPase"/>
    <property type="match status" value="1"/>
</dbReference>
<feature type="modified residue" description="4-aspartylphosphate" evidence="11">
    <location>
        <position position="1175"/>
    </location>
</feature>
<evidence type="ECO:0000259" key="14">
    <source>
        <dbReference type="PROSITE" id="PS50109"/>
    </source>
</evidence>
<keyword evidence="9" id="KW-0805">Transcription regulation</keyword>
<keyword evidence="4" id="KW-0808">Transferase</keyword>
<feature type="domain" description="HTH araC/xylS-type" evidence="13">
    <location>
        <begin position="1277"/>
        <end position="1376"/>
    </location>
</feature>
<dbReference type="InterPro" id="IPR009057">
    <property type="entry name" value="Homeodomain-like_sf"/>
</dbReference>
<reference evidence="16 17" key="1">
    <citation type="submission" date="2021-05" db="EMBL/GenBank/DDBJ databases">
        <title>A Polyphasic approach of four new species of the genus Ohtaekwangia: Ohtaekwangia histidinii sp. nov., Ohtaekwangia cretensis sp. nov., Ohtaekwangia indiensis sp. nov., Ohtaekwangia reichenbachii sp. nov. from diverse environment.</title>
        <authorList>
            <person name="Octaviana S."/>
        </authorList>
    </citation>
    <scope>NUCLEOTIDE SEQUENCE [LARGE SCALE GENOMIC DNA]</scope>
    <source>
        <strain evidence="16 17">PWU4</strain>
    </source>
</reference>
<dbReference type="GO" id="GO:0043565">
    <property type="term" value="F:sequence-specific DNA binding"/>
    <property type="evidence" value="ECO:0007669"/>
    <property type="project" value="InterPro"/>
</dbReference>
<dbReference type="PROSITE" id="PS50109">
    <property type="entry name" value="HIS_KIN"/>
    <property type="match status" value="1"/>
</dbReference>
<dbReference type="GO" id="GO:0000155">
    <property type="term" value="F:phosphorelay sensor kinase activity"/>
    <property type="evidence" value="ECO:0007669"/>
    <property type="project" value="InterPro"/>
</dbReference>
<dbReference type="Pfam" id="PF00512">
    <property type="entry name" value="HisKA"/>
    <property type="match status" value="1"/>
</dbReference>
<dbReference type="PANTHER" id="PTHR43547:SF2">
    <property type="entry name" value="HYBRID SIGNAL TRANSDUCTION HISTIDINE KINASE C"/>
    <property type="match status" value="1"/>
</dbReference>
<dbReference type="SUPFAM" id="SSF63829">
    <property type="entry name" value="Calcium-dependent phosphotriesterase"/>
    <property type="match status" value="3"/>
</dbReference>